<gene>
    <name evidence="1" type="ORF">ACE3NQ_06425</name>
</gene>
<comment type="caution">
    <text evidence="1">The sequence shown here is derived from an EMBL/GenBank/DDBJ whole genome shotgun (WGS) entry which is preliminary data.</text>
</comment>
<protein>
    <submittedName>
        <fullName evidence="1">Uncharacterized protein</fullName>
    </submittedName>
</protein>
<dbReference type="Proteomes" id="UP001580407">
    <property type="component" value="Unassembled WGS sequence"/>
</dbReference>
<accession>A0ABV5B4B7</accession>
<reference evidence="1 2" key="1">
    <citation type="submission" date="2024-09" db="EMBL/GenBank/DDBJ databases">
        <authorList>
            <person name="Ruan L."/>
        </authorList>
    </citation>
    <scope>NUCLEOTIDE SEQUENCE [LARGE SCALE GENOMIC DNA]</scope>
    <source>
        <strain evidence="1 2">D33</strain>
    </source>
</reference>
<keyword evidence="2" id="KW-1185">Reference proteome</keyword>
<proteinExistence type="predicted"/>
<sequence>MSKIIKDTTDFEEAQHLVSNVVYVEERLPNQVFKVPFQNKVVLDFDHAMSYGFWNEVEQLTGIFDDSFVIMAVLDPHPVNYYYTEFSQYNWCMLNKGTTSDEYWNTLQQSPIESPADSILSNSEVIVWLPSSMKWALWGERSYGICILGFSDDIGDYKSESWFTMDKAITDLVSLNFRNYTVPDEIISKLMKYYSSIK</sequence>
<name>A0ABV5B4B7_9BACL</name>
<dbReference type="RefSeq" id="WP_375524341.1">
    <property type="nucleotide sequence ID" value="NZ_JBHILM010000005.1"/>
</dbReference>
<evidence type="ECO:0000313" key="2">
    <source>
        <dbReference type="Proteomes" id="UP001580407"/>
    </source>
</evidence>
<organism evidence="1 2">
    <name type="scientific">Paenibacillus terreus</name>
    <dbReference type="NCBI Taxonomy" id="1387834"/>
    <lineage>
        <taxon>Bacteria</taxon>
        <taxon>Bacillati</taxon>
        <taxon>Bacillota</taxon>
        <taxon>Bacilli</taxon>
        <taxon>Bacillales</taxon>
        <taxon>Paenibacillaceae</taxon>
        <taxon>Paenibacillus</taxon>
    </lineage>
</organism>
<evidence type="ECO:0000313" key="1">
    <source>
        <dbReference type="EMBL" id="MFB5680542.1"/>
    </source>
</evidence>
<dbReference type="EMBL" id="JBHILM010000005">
    <property type="protein sequence ID" value="MFB5680542.1"/>
    <property type="molecule type" value="Genomic_DNA"/>
</dbReference>